<feature type="region of interest" description="Disordered" evidence="1">
    <location>
        <begin position="20"/>
        <end position="50"/>
    </location>
</feature>
<gene>
    <name evidence="2" type="ORF">NKR23_g12388</name>
</gene>
<comment type="caution">
    <text evidence="2">The sequence shown here is derived from an EMBL/GenBank/DDBJ whole genome shotgun (WGS) entry which is preliminary data.</text>
</comment>
<sequence>MTVRLSDRAMDRPLTVCLLPRGTSRPSRLQPQDSRHTHNHQMRQDPTGNLVVEQMPRSAVNLIRKARATGNARVTAGNYISADVLRELGRTSPQVLERLVACDNKIQDGHAEENGSIHAGHEIGQK</sequence>
<dbReference type="Proteomes" id="UP001174694">
    <property type="component" value="Unassembled WGS sequence"/>
</dbReference>
<name>A0AA38R827_9PEZI</name>
<evidence type="ECO:0000313" key="2">
    <source>
        <dbReference type="EMBL" id="KAJ9129996.1"/>
    </source>
</evidence>
<keyword evidence="3" id="KW-1185">Reference proteome</keyword>
<protein>
    <submittedName>
        <fullName evidence="2">Uncharacterized protein</fullName>
    </submittedName>
</protein>
<evidence type="ECO:0000256" key="1">
    <source>
        <dbReference type="SAM" id="MobiDB-lite"/>
    </source>
</evidence>
<organism evidence="2 3">
    <name type="scientific">Pleurostoma richardsiae</name>
    <dbReference type="NCBI Taxonomy" id="41990"/>
    <lineage>
        <taxon>Eukaryota</taxon>
        <taxon>Fungi</taxon>
        <taxon>Dikarya</taxon>
        <taxon>Ascomycota</taxon>
        <taxon>Pezizomycotina</taxon>
        <taxon>Sordariomycetes</taxon>
        <taxon>Sordariomycetidae</taxon>
        <taxon>Calosphaeriales</taxon>
        <taxon>Pleurostomataceae</taxon>
        <taxon>Pleurostoma</taxon>
    </lineage>
</organism>
<dbReference type="EMBL" id="JANBVO010000114">
    <property type="protein sequence ID" value="KAJ9129996.1"/>
    <property type="molecule type" value="Genomic_DNA"/>
</dbReference>
<accession>A0AA38R827</accession>
<proteinExistence type="predicted"/>
<reference evidence="2" key="1">
    <citation type="submission" date="2022-07" db="EMBL/GenBank/DDBJ databases">
        <title>Fungi with potential for degradation of polypropylene.</title>
        <authorList>
            <person name="Gostincar C."/>
        </authorList>
    </citation>
    <scope>NUCLEOTIDE SEQUENCE</scope>
    <source>
        <strain evidence="2">EXF-13308</strain>
    </source>
</reference>
<dbReference type="AlphaFoldDB" id="A0AA38R827"/>
<evidence type="ECO:0000313" key="3">
    <source>
        <dbReference type="Proteomes" id="UP001174694"/>
    </source>
</evidence>